<reference evidence="1 2" key="1">
    <citation type="journal article" date="2019" name="Commun. Biol.">
        <title>The bagworm genome reveals a unique fibroin gene that provides high tensile strength.</title>
        <authorList>
            <person name="Kono N."/>
            <person name="Nakamura H."/>
            <person name="Ohtoshi R."/>
            <person name="Tomita M."/>
            <person name="Numata K."/>
            <person name="Arakawa K."/>
        </authorList>
    </citation>
    <scope>NUCLEOTIDE SEQUENCE [LARGE SCALE GENOMIC DNA]</scope>
</reference>
<evidence type="ECO:0008006" key="3">
    <source>
        <dbReference type="Google" id="ProtNLM"/>
    </source>
</evidence>
<dbReference type="AlphaFoldDB" id="A0A4C1V6E8"/>
<protein>
    <recommendedName>
        <fullName evidence="3">Integrase catalytic domain-containing protein</fullName>
    </recommendedName>
</protein>
<dbReference type="GO" id="GO:0003676">
    <property type="term" value="F:nucleic acid binding"/>
    <property type="evidence" value="ECO:0007669"/>
    <property type="project" value="InterPro"/>
</dbReference>
<proteinExistence type="predicted"/>
<evidence type="ECO:0000313" key="2">
    <source>
        <dbReference type="Proteomes" id="UP000299102"/>
    </source>
</evidence>
<dbReference type="InterPro" id="IPR012337">
    <property type="entry name" value="RNaseH-like_sf"/>
</dbReference>
<name>A0A4C1V6E8_EUMVA</name>
<dbReference type="EMBL" id="BGZK01000287">
    <property type="protein sequence ID" value="GBP34381.1"/>
    <property type="molecule type" value="Genomic_DNA"/>
</dbReference>
<dbReference type="Pfam" id="PF14223">
    <property type="entry name" value="Retrotran_gag_2"/>
    <property type="match status" value="1"/>
</dbReference>
<dbReference type="OrthoDB" id="7920740at2759"/>
<evidence type="ECO:0000313" key="1">
    <source>
        <dbReference type="EMBL" id="GBP34381.1"/>
    </source>
</evidence>
<dbReference type="SUPFAM" id="SSF53098">
    <property type="entry name" value="Ribonuclease H-like"/>
    <property type="match status" value="1"/>
</dbReference>
<dbReference type="Proteomes" id="UP000299102">
    <property type="component" value="Unassembled WGS sequence"/>
</dbReference>
<sequence>MAKQVWKKLEQVFDDFGLSRKVGLLRDFITTTLENCSSVEEYNNKVMSTAHKLRNINFVVRDEWLGTLLLAGVPDYYKPLVMGLESSAAVELDGNYWYVDSRASLHMCKEEKSGIQHQTSNSYTPEQNGLAERMNHTLVERAKCIILNAEEYLD</sequence>
<accession>A0A4C1V6E8</accession>
<organism evidence="1 2">
    <name type="scientific">Eumeta variegata</name>
    <name type="common">Bagworm moth</name>
    <name type="synonym">Eumeta japonica</name>
    <dbReference type="NCBI Taxonomy" id="151549"/>
    <lineage>
        <taxon>Eukaryota</taxon>
        <taxon>Metazoa</taxon>
        <taxon>Ecdysozoa</taxon>
        <taxon>Arthropoda</taxon>
        <taxon>Hexapoda</taxon>
        <taxon>Insecta</taxon>
        <taxon>Pterygota</taxon>
        <taxon>Neoptera</taxon>
        <taxon>Endopterygota</taxon>
        <taxon>Lepidoptera</taxon>
        <taxon>Glossata</taxon>
        <taxon>Ditrysia</taxon>
        <taxon>Tineoidea</taxon>
        <taxon>Psychidae</taxon>
        <taxon>Oiketicinae</taxon>
        <taxon>Eumeta</taxon>
    </lineage>
</organism>
<dbReference type="InterPro" id="IPR036397">
    <property type="entry name" value="RNaseH_sf"/>
</dbReference>
<comment type="caution">
    <text evidence="1">The sequence shown here is derived from an EMBL/GenBank/DDBJ whole genome shotgun (WGS) entry which is preliminary data.</text>
</comment>
<gene>
    <name evidence="1" type="ORF">EVAR_7434_1</name>
</gene>
<dbReference type="Gene3D" id="3.30.420.10">
    <property type="entry name" value="Ribonuclease H-like superfamily/Ribonuclease H"/>
    <property type="match status" value="1"/>
</dbReference>
<keyword evidence="2" id="KW-1185">Reference proteome</keyword>